<gene>
    <name evidence="1" type="ORF">SAMN05421665_0823</name>
</gene>
<dbReference type="EMBL" id="FTPR01000001">
    <property type="protein sequence ID" value="SIT78764.1"/>
    <property type="molecule type" value="Genomic_DNA"/>
</dbReference>
<organism evidence="1 2">
    <name type="scientific">Yoonia rosea</name>
    <dbReference type="NCBI Taxonomy" id="287098"/>
    <lineage>
        <taxon>Bacteria</taxon>
        <taxon>Pseudomonadati</taxon>
        <taxon>Pseudomonadota</taxon>
        <taxon>Alphaproteobacteria</taxon>
        <taxon>Rhodobacterales</taxon>
        <taxon>Paracoccaceae</taxon>
        <taxon>Yoonia</taxon>
    </lineage>
</organism>
<dbReference type="RefSeq" id="WP_076658468.1">
    <property type="nucleotide sequence ID" value="NZ_FTPR01000001.1"/>
</dbReference>
<dbReference type="OrthoDB" id="7651937at2"/>
<reference evidence="2" key="1">
    <citation type="submission" date="2017-01" db="EMBL/GenBank/DDBJ databases">
        <authorList>
            <person name="Varghese N."/>
            <person name="Submissions S."/>
        </authorList>
    </citation>
    <scope>NUCLEOTIDE SEQUENCE [LARGE SCALE GENOMIC DNA]</scope>
    <source>
        <strain evidence="2">DSM 29591</strain>
    </source>
</reference>
<proteinExistence type="predicted"/>
<evidence type="ECO:0000313" key="2">
    <source>
        <dbReference type="Proteomes" id="UP000186997"/>
    </source>
</evidence>
<dbReference type="STRING" id="287098.SAMN05421665_0823"/>
<name>A0A1R3WNE0_9RHOB</name>
<keyword evidence="2" id="KW-1185">Reference proteome</keyword>
<sequence>MAAVLCATIVGPACADTVRCDFSGVAVAFAIDASQFAPAQDASDPPRRQLTTVQMGDAAFSAEPFIIGDTRGFWTTQDDGAEVVLVMQPDGGAVYSDTRNVTPMTGTCEVLQ</sequence>
<accession>A0A1R3WNE0</accession>
<evidence type="ECO:0000313" key="1">
    <source>
        <dbReference type="EMBL" id="SIT78764.1"/>
    </source>
</evidence>
<evidence type="ECO:0008006" key="3">
    <source>
        <dbReference type="Google" id="ProtNLM"/>
    </source>
</evidence>
<dbReference type="Proteomes" id="UP000186997">
    <property type="component" value="Unassembled WGS sequence"/>
</dbReference>
<dbReference type="AlphaFoldDB" id="A0A1R3WNE0"/>
<protein>
    <recommendedName>
        <fullName evidence="3">Membrane-bound lysozyme-inhibitor of c-type lysozyme</fullName>
    </recommendedName>
</protein>